<keyword evidence="2" id="KW-1185">Reference proteome</keyword>
<evidence type="ECO:0000313" key="1">
    <source>
        <dbReference type="EMBL" id="SOD18492.1"/>
    </source>
</evidence>
<dbReference type="RefSeq" id="WP_240775124.1">
    <property type="nucleotide sequence ID" value="NZ_OCMT01000003.1"/>
</dbReference>
<name>A0A286A9C4_9SPHI</name>
<reference evidence="2" key="1">
    <citation type="submission" date="2017-09" db="EMBL/GenBank/DDBJ databases">
        <authorList>
            <person name="Varghese N."/>
            <person name="Submissions S."/>
        </authorList>
    </citation>
    <scope>NUCLEOTIDE SEQUENCE [LARGE SCALE GENOMIC DNA]</scope>
    <source>
        <strain evidence="2">CGMCC 1.12803</strain>
    </source>
</reference>
<organism evidence="1 2">
    <name type="scientific">Pedobacter xixiisoli</name>
    <dbReference type="NCBI Taxonomy" id="1476464"/>
    <lineage>
        <taxon>Bacteria</taxon>
        <taxon>Pseudomonadati</taxon>
        <taxon>Bacteroidota</taxon>
        <taxon>Sphingobacteriia</taxon>
        <taxon>Sphingobacteriales</taxon>
        <taxon>Sphingobacteriaceae</taxon>
        <taxon>Pedobacter</taxon>
    </lineage>
</organism>
<proteinExistence type="predicted"/>
<dbReference type="AlphaFoldDB" id="A0A286A9C4"/>
<accession>A0A286A9C4</accession>
<evidence type="ECO:0000313" key="2">
    <source>
        <dbReference type="Proteomes" id="UP000219281"/>
    </source>
</evidence>
<protein>
    <submittedName>
        <fullName evidence="1">Uncharacterized protein</fullName>
    </submittedName>
</protein>
<sequence>MQKIKELSFPVATFEEVFATESGAIFQSDSEKCWYIDFAGKLARFDYRNLLKLKKAVYNVNIEEKLLSSDKTADVEIIFICACDHSYVLSLLELIKLKEILQGTFVMLELNHIIHDRLFRVIA</sequence>
<gene>
    <name evidence="1" type="ORF">SAMN06297358_3035</name>
</gene>
<dbReference type="EMBL" id="OCMT01000003">
    <property type="protein sequence ID" value="SOD18492.1"/>
    <property type="molecule type" value="Genomic_DNA"/>
</dbReference>
<dbReference type="Proteomes" id="UP000219281">
    <property type="component" value="Unassembled WGS sequence"/>
</dbReference>